<keyword evidence="3" id="KW-1185">Reference proteome</keyword>
<keyword evidence="1" id="KW-1133">Transmembrane helix</keyword>
<dbReference type="EMBL" id="FNMV01000009">
    <property type="protein sequence ID" value="SDX35889.1"/>
    <property type="molecule type" value="Genomic_DNA"/>
</dbReference>
<name>A0A1H3B4A7_9FLAO</name>
<accession>A0A1H3B4A7</accession>
<evidence type="ECO:0000313" key="2">
    <source>
        <dbReference type="EMBL" id="SDX35889.1"/>
    </source>
</evidence>
<feature type="transmembrane region" description="Helical" evidence="1">
    <location>
        <begin position="6"/>
        <end position="25"/>
    </location>
</feature>
<evidence type="ECO:0000256" key="1">
    <source>
        <dbReference type="SAM" id="Phobius"/>
    </source>
</evidence>
<dbReference type="STRING" id="229203.SAMN05444338_109132"/>
<gene>
    <name evidence="2" type="ORF">SAMN05444338_109132</name>
</gene>
<reference evidence="3" key="1">
    <citation type="submission" date="2016-10" db="EMBL/GenBank/DDBJ databases">
        <authorList>
            <person name="Varghese N."/>
            <person name="Submissions S."/>
        </authorList>
    </citation>
    <scope>NUCLEOTIDE SEQUENCE [LARGE SCALE GENOMIC DNA]</scope>
    <source>
        <strain evidence="3">DSM 15718</strain>
    </source>
</reference>
<evidence type="ECO:0000313" key="3">
    <source>
        <dbReference type="Proteomes" id="UP000198569"/>
    </source>
</evidence>
<organism evidence="2 3">
    <name type="scientific">Flavobacterium degerlachei</name>
    <dbReference type="NCBI Taxonomy" id="229203"/>
    <lineage>
        <taxon>Bacteria</taxon>
        <taxon>Pseudomonadati</taxon>
        <taxon>Bacteroidota</taxon>
        <taxon>Flavobacteriia</taxon>
        <taxon>Flavobacteriales</taxon>
        <taxon>Flavobacteriaceae</taxon>
        <taxon>Flavobacterium</taxon>
    </lineage>
</organism>
<keyword evidence="1" id="KW-0812">Transmembrane</keyword>
<keyword evidence="1" id="KW-0472">Membrane</keyword>
<dbReference type="Proteomes" id="UP000198569">
    <property type="component" value="Unassembled WGS sequence"/>
</dbReference>
<proteinExistence type="predicted"/>
<protein>
    <submittedName>
        <fullName evidence="2">Uncharacterized protein</fullName>
    </submittedName>
</protein>
<dbReference type="AlphaFoldDB" id="A0A1H3B4A7"/>
<sequence length="96" mass="11368">MYLQLLNYLSNFFSLLFIAFLCWSLNWKMIKQIWKNSKASVLIKKKVKEATADGKRAFSFEKGNVIIYAKTHPKALYDYKQLKKESKQVKNQLKKT</sequence>